<evidence type="ECO:0000313" key="1">
    <source>
        <dbReference type="EMBL" id="GMF09570.1"/>
    </source>
</evidence>
<accession>A0A9W6TB94</accession>
<organism evidence="1 2">
    <name type="scientific">Phytophthora lilii</name>
    <dbReference type="NCBI Taxonomy" id="2077276"/>
    <lineage>
        <taxon>Eukaryota</taxon>
        <taxon>Sar</taxon>
        <taxon>Stramenopiles</taxon>
        <taxon>Oomycota</taxon>
        <taxon>Peronosporomycetes</taxon>
        <taxon>Peronosporales</taxon>
        <taxon>Peronosporaceae</taxon>
        <taxon>Phytophthora</taxon>
    </lineage>
</organism>
<sequence>MFHKKLDQEVLDLQLGLMEQLLTAKRWDEIRVQLEKVVERIEDSPQLSSPDKLTEIKVIINKSVKWLAAAEKLKPKVSFGVTRGP</sequence>
<gene>
    <name evidence="1" type="ORF">Plil01_000046200</name>
</gene>
<evidence type="ECO:0000313" key="2">
    <source>
        <dbReference type="Proteomes" id="UP001165083"/>
    </source>
</evidence>
<proteinExistence type="predicted"/>
<keyword evidence="2" id="KW-1185">Reference proteome</keyword>
<reference evidence="1" key="1">
    <citation type="submission" date="2023-04" db="EMBL/GenBank/DDBJ databases">
        <title>Phytophthora lilii NBRC 32176.</title>
        <authorList>
            <person name="Ichikawa N."/>
            <person name="Sato H."/>
            <person name="Tonouchi N."/>
        </authorList>
    </citation>
    <scope>NUCLEOTIDE SEQUENCE</scope>
    <source>
        <strain evidence="1">NBRC 32176</strain>
    </source>
</reference>
<protein>
    <submittedName>
        <fullName evidence="1">Unnamed protein product</fullName>
    </submittedName>
</protein>
<dbReference type="AlphaFoldDB" id="A0A9W6TB94"/>
<comment type="caution">
    <text evidence="1">The sequence shown here is derived from an EMBL/GenBank/DDBJ whole genome shotgun (WGS) entry which is preliminary data.</text>
</comment>
<dbReference type="EMBL" id="BSXW01000012">
    <property type="protein sequence ID" value="GMF09570.1"/>
    <property type="molecule type" value="Genomic_DNA"/>
</dbReference>
<name>A0A9W6TB94_9STRA</name>
<dbReference type="Proteomes" id="UP001165083">
    <property type="component" value="Unassembled WGS sequence"/>
</dbReference>
<dbReference type="OrthoDB" id="10640724at2759"/>